<feature type="region of interest" description="Disordered" evidence="5">
    <location>
        <begin position="615"/>
        <end position="757"/>
    </location>
</feature>
<dbReference type="Gene3D" id="3.30.40.10">
    <property type="entry name" value="Zinc/RING finger domain, C3HC4 (zinc finger)"/>
    <property type="match status" value="1"/>
</dbReference>
<evidence type="ECO:0000256" key="1">
    <source>
        <dbReference type="ARBA" id="ARBA00022723"/>
    </source>
</evidence>
<dbReference type="Pfam" id="PF00628">
    <property type="entry name" value="PHD"/>
    <property type="match status" value="1"/>
</dbReference>
<dbReference type="SUPFAM" id="SSF57903">
    <property type="entry name" value="FYVE/PHD zinc finger"/>
    <property type="match status" value="1"/>
</dbReference>
<reference evidence="7 8" key="1">
    <citation type="submission" date="2022-03" db="EMBL/GenBank/DDBJ databases">
        <authorList>
            <person name="Nunn A."/>
            <person name="Chopra R."/>
            <person name="Nunn A."/>
            <person name="Contreras Garrido A."/>
        </authorList>
    </citation>
    <scope>NUCLEOTIDE SEQUENCE [LARGE SCALE GENOMIC DNA]</scope>
</reference>
<name>A0AAU9S3B4_THLAR</name>
<protein>
    <recommendedName>
        <fullName evidence="6">PHD-type domain-containing protein</fullName>
    </recommendedName>
</protein>
<organism evidence="7 8">
    <name type="scientific">Thlaspi arvense</name>
    <name type="common">Field penny-cress</name>
    <dbReference type="NCBI Taxonomy" id="13288"/>
    <lineage>
        <taxon>Eukaryota</taxon>
        <taxon>Viridiplantae</taxon>
        <taxon>Streptophyta</taxon>
        <taxon>Embryophyta</taxon>
        <taxon>Tracheophyta</taxon>
        <taxon>Spermatophyta</taxon>
        <taxon>Magnoliopsida</taxon>
        <taxon>eudicotyledons</taxon>
        <taxon>Gunneridae</taxon>
        <taxon>Pentapetalae</taxon>
        <taxon>rosids</taxon>
        <taxon>malvids</taxon>
        <taxon>Brassicales</taxon>
        <taxon>Brassicaceae</taxon>
        <taxon>Thlaspideae</taxon>
        <taxon>Thlaspi</taxon>
    </lineage>
</organism>
<evidence type="ECO:0000256" key="3">
    <source>
        <dbReference type="ARBA" id="ARBA00022833"/>
    </source>
</evidence>
<keyword evidence="8" id="KW-1185">Reference proteome</keyword>
<keyword evidence="3" id="KW-0862">Zinc</keyword>
<keyword evidence="2 4" id="KW-0863">Zinc-finger</keyword>
<feature type="compositionally biased region" description="Low complexity" evidence="5">
    <location>
        <begin position="522"/>
        <end position="538"/>
    </location>
</feature>
<feature type="compositionally biased region" description="Polar residues" evidence="5">
    <location>
        <begin position="507"/>
        <end position="521"/>
    </location>
</feature>
<feature type="compositionally biased region" description="Polar residues" evidence="5">
    <location>
        <begin position="679"/>
        <end position="702"/>
    </location>
</feature>
<dbReference type="InterPro" id="IPR019786">
    <property type="entry name" value="Zinc_finger_PHD-type_CS"/>
</dbReference>
<dbReference type="InterPro" id="IPR019787">
    <property type="entry name" value="Znf_PHD-finger"/>
</dbReference>
<feature type="region of interest" description="Disordered" evidence="5">
    <location>
        <begin position="570"/>
        <end position="589"/>
    </location>
</feature>
<evidence type="ECO:0000313" key="8">
    <source>
        <dbReference type="Proteomes" id="UP000836841"/>
    </source>
</evidence>
<dbReference type="InterPro" id="IPR013083">
    <property type="entry name" value="Znf_RING/FYVE/PHD"/>
</dbReference>
<dbReference type="PROSITE" id="PS50016">
    <property type="entry name" value="ZF_PHD_2"/>
    <property type="match status" value="1"/>
</dbReference>
<dbReference type="PANTHER" id="PTHR47527:SF5">
    <property type="entry name" value="PHD-TYPE DOMAIN-CONTAINING PROTEIN"/>
    <property type="match status" value="1"/>
</dbReference>
<keyword evidence="1" id="KW-0479">Metal-binding</keyword>
<evidence type="ECO:0000256" key="5">
    <source>
        <dbReference type="SAM" id="MobiDB-lite"/>
    </source>
</evidence>
<evidence type="ECO:0000256" key="2">
    <source>
        <dbReference type="ARBA" id="ARBA00022771"/>
    </source>
</evidence>
<evidence type="ECO:0000313" key="7">
    <source>
        <dbReference type="EMBL" id="CAH2053235.1"/>
    </source>
</evidence>
<feature type="compositionally biased region" description="Low complexity" evidence="5">
    <location>
        <begin position="570"/>
        <end position="584"/>
    </location>
</feature>
<dbReference type="PANTHER" id="PTHR47527">
    <property type="entry name" value="RING/FYVE/PHD ZINC FINGER SUPERFAMILY PROTEIN"/>
    <property type="match status" value="1"/>
</dbReference>
<sequence>MDVAAASNAPVNLKSVPATTMVEEENGDGGEPVAPPPAKRQCFDQEMNRVAEIVLVLSALGRMRAGESPTELELELMVEARSKLAGMCQEFTPKDIVGSDGVRAVIEDLGLNGNPKDQRLGLRAPKLTISEKLSLGKRKMEEAKKFLTPAVSTVYAPHLSQPNGGVASPGLAKNVSVANQWPTTVNATGSNFRVERPQMMLNGASQGTPNSAANYYAPSWSAQSQSTTISFSTASDKKVPIQSSVRVTDPSFRPFMSQTPPGTNQPVQGMRYGQTSSFGNSHSEIAKIIHKVLQPLVKQYPLWNPPSRDYMSRATTCQMCEATVNEVDTLVICDACEKAYHVKCLQANNMKGLSKSEWHCSRCVQASSGKPFPPIYGRTITKSTAKTTSSAAGVQSSTAKKVGSMDIKVNQQKPIVTTSPGAQNLPGFVSGAATTSRFETGSVNANATASAAKTTNIGPQGFKESLICSNISPAPGSLTETPNPAAIASTGAVTSNGLISKPLTPVGTMSSTSPLPVSNQVTTNATPNATPSTPITATVTGNGDISSTASATAGHSKLNADLTAQAHALTATSSSNSPPAVSRSETAKSTEDVAIGQALNADDGPQAALGNVARCENPSESKSHSDSLNDQTLSENGQESSKDATEKLASEICQNHPVESPAAVISDQDPKITAKPSVPQENSVYLRQETASQPPSLSSDYDSQTEKEAPSVQNSLQKVPGDSQEGKGSASLDDRHQEQPSDRESDKSDSIKGANDA</sequence>
<accession>A0AAU9S3B4</accession>
<evidence type="ECO:0000256" key="4">
    <source>
        <dbReference type="PROSITE-ProRule" id="PRU00146"/>
    </source>
</evidence>
<dbReference type="GO" id="GO:0008270">
    <property type="term" value="F:zinc ion binding"/>
    <property type="evidence" value="ECO:0007669"/>
    <property type="project" value="UniProtKB-KW"/>
</dbReference>
<dbReference type="Proteomes" id="UP000836841">
    <property type="component" value="Chromosome 3"/>
</dbReference>
<dbReference type="Pfam" id="PF25073">
    <property type="entry name" value="DUF7797"/>
    <property type="match status" value="1"/>
</dbReference>
<feature type="compositionally biased region" description="Basic and acidic residues" evidence="5">
    <location>
        <begin position="732"/>
        <end position="750"/>
    </location>
</feature>
<dbReference type="CDD" id="cd15489">
    <property type="entry name" value="PHD_SF"/>
    <property type="match status" value="1"/>
</dbReference>
<proteinExistence type="predicted"/>
<dbReference type="EMBL" id="OU466859">
    <property type="protein sequence ID" value="CAH2053235.1"/>
    <property type="molecule type" value="Genomic_DNA"/>
</dbReference>
<dbReference type="SMART" id="SM00249">
    <property type="entry name" value="PHD"/>
    <property type="match status" value="1"/>
</dbReference>
<gene>
    <name evidence="7" type="ORF">TAV2_LOCUS9352</name>
</gene>
<dbReference type="InterPro" id="IPR056699">
    <property type="entry name" value="DUF7797"/>
</dbReference>
<dbReference type="AlphaFoldDB" id="A0AAU9S3B4"/>
<dbReference type="InterPro" id="IPR001965">
    <property type="entry name" value="Znf_PHD"/>
</dbReference>
<evidence type="ECO:0000259" key="6">
    <source>
        <dbReference type="PROSITE" id="PS50016"/>
    </source>
</evidence>
<feature type="domain" description="PHD-type" evidence="6">
    <location>
        <begin position="314"/>
        <end position="366"/>
    </location>
</feature>
<feature type="region of interest" description="Disordered" evidence="5">
    <location>
        <begin position="504"/>
        <end position="541"/>
    </location>
</feature>
<dbReference type="PROSITE" id="PS01359">
    <property type="entry name" value="ZF_PHD_1"/>
    <property type="match status" value="1"/>
</dbReference>
<feature type="compositionally biased region" description="Polar residues" evidence="5">
    <location>
        <begin position="628"/>
        <end position="639"/>
    </location>
</feature>
<feature type="compositionally biased region" description="Basic and acidic residues" evidence="5">
    <location>
        <begin position="640"/>
        <end position="649"/>
    </location>
</feature>
<dbReference type="InterPro" id="IPR011011">
    <property type="entry name" value="Znf_FYVE_PHD"/>
</dbReference>
<feature type="compositionally biased region" description="Basic and acidic residues" evidence="5">
    <location>
        <begin position="617"/>
        <end position="627"/>
    </location>
</feature>